<dbReference type="Pfam" id="PF05612">
    <property type="entry name" value="Leg1"/>
    <property type="match status" value="1"/>
</dbReference>
<proteinExistence type="predicted"/>
<comment type="caution">
    <text evidence="5">The sequence shown here is derived from an EMBL/GenBank/DDBJ whole genome shotgun (WGS) entry which is preliminary data.</text>
</comment>
<keyword evidence="3" id="KW-0732">Signal</keyword>
<dbReference type="EMBL" id="SHKL01000001">
    <property type="protein sequence ID" value="RZT85222.1"/>
    <property type="molecule type" value="Genomic_DNA"/>
</dbReference>
<reference evidence="5 6" key="1">
    <citation type="submission" date="2019-02" db="EMBL/GenBank/DDBJ databases">
        <title>Sequencing the genomes of 1000 actinobacteria strains.</title>
        <authorList>
            <person name="Klenk H.-P."/>
        </authorList>
    </citation>
    <scope>NUCLEOTIDE SEQUENCE [LARGE SCALE GENOMIC DNA]</scope>
    <source>
        <strain evidence="5 6">DSM 45779</strain>
    </source>
</reference>
<dbReference type="InterPro" id="IPR008499">
    <property type="entry name" value="Leg1"/>
</dbReference>
<gene>
    <name evidence="5" type="ORF">EV383_2086</name>
</gene>
<dbReference type="RefSeq" id="WP_130289715.1">
    <property type="nucleotide sequence ID" value="NZ_SHKL01000001.1"/>
</dbReference>
<keyword evidence="2" id="KW-0964">Secreted</keyword>
<comment type="subcellular location">
    <subcellularLocation>
        <location evidence="1">Secreted</location>
    </subcellularLocation>
</comment>
<organism evidence="5 6">
    <name type="scientific">Pseudonocardia sediminis</name>
    <dbReference type="NCBI Taxonomy" id="1397368"/>
    <lineage>
        <taxon>Bacteria</taxon>
        <taxon>Bacillati</taxon>
        <taxon>Actinomycetota</taxon>
        <taxon>Actinomycetes</taxon>
        <taxon>Pseudonocardiales</taxon>
        <taxon>Pseudonocardiaceae</taxon>
        <taxon>Pseudonocardia</taxon>
    </lineage>
</organism>
<evidence type="ECO:0000256" key="1">
    <source>
        <dbReference type="ARBA" id="ARBA00004613"/>
    </source>
</evidence>
<evidence type="ECO:0000313" key="5">
    <source>
        <dbReference type="EMBL" id="RZT85222.1"/>
    </source>
</evidence>
<protein>
    <submittedName>
        <fullName evidence="5">Uncharacterized protein DUF781</fullName>
    </submittedName>
</protein>
<dbReference type="AlphaFoldDB" id="A0A4Q7UTR3"/>
<dbReference type="GO" id="GO:0005615">
    <property type="term" value="C:extracellular space"/>
    <property type="evidence" value="ECO:0007669"/>
    <property type="project" value="TreeGrafter"/>
</dbReference>
<evidence type="ECO:0000256" key="2">
    <source>
        <dbReference type="ARBA" id="ARBA00022525"/>
    </source>
</evidence>
<evidence type="ECO:0000313" key="6">
    <source>
        <dbReference type="Proteomes" id="UP000291591"/>
    </source>
</evidence>
<name>A0A4Q7UTR3_PSEST</name>
<dbReference type="Proteomes" id="UP000291591">
    <property type="component" value="Unassembled WGS sequence"/>
</dbReference>
<dbReference type="PANTHER" id="PTHR18820:SF1">
    <property type="entry name" value="PROTEIN LEG1 HOMOLOG"/>
    <property type="match status" value="1"/>
</dbReference>
<dbReference type="PANTHER" id="PTHR18820">
    <property type="entry name" value="LEG1"/>
    <property type="match status" value="1"/>
</dbReference>
<evidence type="ECO:0000256" key="4">
    <source>
        <dbReference type="ARBA" id="ARBA00023180"/>
    </source>
</evidence>
<keyword evidence="6" id="KW-1185">Reference proteome</keyword>
<accession>A0A4Q7UTR3</accession>
<sequence length="325" mass="36124">MTVTHPAELAGHDLHGSWTAAPGPGPRFDPFSFAQRMGAYRSLIEATNDGGRFGADNRGNPLWGLMFQHQWQFRTGRLGPTSRDDGRIDPAAPWGYGNYVLCVVPWLGAVAAGTVPDARLAGPDGPTPFDHARGGPGGSRYVPAALHPGVADWRAYFELVAATPPGGDDEPLRSALWKAHKTCLDVVAAQLTRDDVAAFHTPQETEFLRGWCRMVDFLWAAAWRTDFDSMTDHGLDVLPERMLGPGDVPGAQSDLPGKVRRNVRSVLGLARTTDRRYAVNLWLWRRIMRTREARDDVLPLLDAVFDRRRDNRAQQLRLIRHLLRP</sequence>
<evidence type="ECO:0000256" key="3">
    <source>
        <dbReference type="ARBA" id="ARBA00022729"/>
    </source>
</evidence>
<dbReference type="OrthoDB" id="4578805at2"/>
<keyword evidence="4" id="KW-0325">Glycoprotein</keyword>